<dbReference type="InterPro" id="IPR001584">
    <property type="entry name" value="Integrase_cat-core"/>
</dbReference>
<dbReference type="PROSITE" id="PS50994">
    <property type="entry name" value="INTEGRASE"/>
    <property type="match status" value="1"/>
</dbReference>
<comment type="caution">
    <text evidence="2">The sequence shown here is derived from an EMBL/GenBank/DDBJ whole genome shotgun (WGS) entry which is preliminary data.</text>
</comment>
<dbReference type="PANTHER" id="PTHR37984:SF15">
    <property type="entry name" value="INTEGRASE CATALYTIC DOMAIN-CONTAINING PROTEIN"/>
    <property type="match status" value="1"/>
</dbReference>
<protein>
    <recommendedName>
        <fullName evidence="1">Integrase catalytic domain-containing protein</fullName>
    </recommendedName>
</protein>
<gene>
    <name evidence="2" type="ORF">JTE90_004672</name>
</gene>
<feature type="domain" description="Integrase catalytic" evidence="1">
    <location>
        <begin position="20"/>
        <end position="156"/>
    </location>
</feature>
<proteinExistence type="predicted"/>
<evidence type="ECO:0000259" key="1">
    <source>
        <dbReference type="PROSITE" id="PS50994"/>
    </source>
</evidence>
<dbReference type="SUPFAM" id="SSF53098">
    <property type="entry name" value="Ribonuclease H-like"/>
    <property type="match status" value="1"/>
</dbReference>
<reference evidence="2 3" key="1">
    <citation type="journal article" date="2022" name="Nat. Ecol. Evol.">
        <title>A masculinizing supergene underlies an exaggerated male reproductive morph in a spider.</title>
        <authorList>
            <person name="Hendrickx F."/>
            <person name="De Corte Z."/>
            <person name="Sonet G."/>
            <person name="Van Belleghem S.M."/>
            <person name="Kostlbacher S."/>
            <person name="Vangestel C."/>
        </authorList>
    </citation>
    <scope>NUCLEOTIDE SEQUENCE [LARGE SCALE GENOMIC DNA]</scope>
    <source>
        <strain evidence="2">W744_W776</strain>
    </source>
</reference>
<dbReference type="GO" id="GO:0015074">
    <property type="term" value="P:DNA integration"/>
    <property type="evidence" value="ECO:0007669"/>
    <property type="project" value="InterPro"/>
</dbReference>
<name>A0AAV6UA32_9ARAC</name>
<dbReference type="Pfam" id="PF00665">
    <property type="entry name" value="rve"/>
    <property type="match status" value="1"/>
</dbReference>
<dbReference type="InterPro" id="IPR012337">
    <property type="entry name" value="RNaseH-like_sf"/>
</dbReference>
<organism evidence="2 3">
    <name type="scientific">Oedothorax gibbosus</name>
    <dbReference type="NCBI Taxonomy" id="931172"/>
    <lineage>
        <taxon>Eukaryota</taxon>
        <taxon>Metazoa</taxon>
        <taxon>Ecdysozoa</taxon>
        <taxon>Arthropoda</taxon>
        <taxon>Chelicerata</taxon>
        <taxon>Arachnida</taxon>
        <taxon>Araneae</taxon>
        <taxon>Araneomorphae</taxon>
        <taxon>Entelegynae</taxon>
        <taxon>Araneoidea</taxon>
        <taxon>Linyphiidae</taxon>
        <taxon>Erigoninae</taxon>
        <taxon>Oedothorax</taxon>
    </lineage>
</organism>
<sequence>MPTTKSSFPNPLGRLISIPPATEPFQRIWIDFLGRFLISRLGNKWIVVCTDYSTRYAVTRTLPTATASDVAKFMLEDIILRHGAPRVLITDRGQVFQSVFTSELIKLCNVTHWMTTAYHPQTNGLTERINKAEMLSMYVEVEQKNFDEILPFVTFA</sequence>
<dbReference type="InterPro" id="IPR036397">
    <property type="entry name" value="RNaseH_sf"/>
</dbReference>
<accession>A0AAV6UA32</accession>
<dbReference type="Gene3D" id="3.30.420.10">
    <property type="entry name" value="Ribonuclease H-like superfamily/Ribonuclease H"/>
    <property type="match status" value="1"/>
</dbReference>
<dbReference type="GO" id="GO:0003676">
    <property type="term" value="F:nucleic acid binding"/>
    <property type="evidence" value="ECO:0007669"/>
    <property type="project" value="InterPro"/>
</dbReference>
<evidence type="ECO:0000313" key="2">
    <source>
        <dbReference type="EMBL" id="KAG8180713.1"/>
    </source>
</evidence>
<keyword evidence="3" id="KW-1185">Reference proteome</keyword>
<dbReference type="EMBL" id="JAFNEN010000553">
    <property type="protein sequence ID" value="KAG8180713.1"/>
    <property type="molecule type" value="Genomic_DNA"/>
</dbReference>
<dbReference type="AlphaFoldDB" id="A0AAV6UA32"/>
<dbReference type="Proteomes" id="UP000827092">
    <property type="component" value="Unassembled WGS sequence"/>
</dbReference>
<dbReference type="InterPro" id="IPR050951">
    <property type="entry name" value="Retrovirus_Pol_polyprotein"/>
</dbReference>
<dbReference type="PANTHER" id="PTHR37984">
    <property type="entry name" value="PROTEIN CBG26694"/>
    <property type="match status" value="1"/>
</dbReference>
<evidence type="ECO:0000313" key="3">
    <source>
        <dbReference type="Proteomes" id="UP000827092"/>
    </source>
</evidence>